<name>X1DWC3_9ZZZZ</name>
<feature type="domain" description="Protein kinase" evidence="5">
    <location>
        <begin position="1"/>
        <end position="130"/>
    </location>
</feature>
<keyword evidence="4" id="KW-0067">ATP-binding</keyword>
<evidence type="ECO:0000256" key="2">
    <source>
        <dbReference type="ARBA" id="ARBA00022741"/>
    </source>
</evidence>
<dbReference type="GO" id="GO:0004674">
    <property type="term" value="F:protein serine/threonine kinase activity"/>
    <property type="evidence" value="ECO:0007669"/>
    <property type="project" value="TreeGrafter"/>
</dbReference>
<dbReference type="Gene3D" id="3.30.200.20">
    <property type="entry name" value="Phosphorylase Kinase, domain 1"/>
    <property type="match status" value="1"/>
</dbReference>
<dbReference type="PROSITE" id="PS00108">
    <property type="entry name" value="PROTEIN_KINASE_ST"/>
    <property type="match status" value="1"/>
</dbReference>
<dbReference type="EMBL" id="BART01035245">
    <property type="protein sequence ID" value="GAH12485.1"/>
    <property type="molecule type" value="Genomic_DNA"/>
</dbReference>
<dbReference type="SUPFAM" id="SSF56112">
    <property type="entry name" value="Protein kinase-like (PK-like)"/>
    <property type="match status" value="1"/>
</dbReference>
<evidence type="ECO:0000256" key="1">
    <source>
        <dbReference type="ARBA" id="ARBA00022679"/>
    </source>
</evidence>
<proteinExistence type="predicted"/>
<accession>X1DWC3</accession>
<dbReference type="PANTHER" id="PTHR43289">
    <property type="entry name" value="MITOGEN-ACTIVATED PROTEIN KINASE KINASE KINASE 20-RELATED"/>
    <property type="match status" value="1"/>
</dbReference>
<organism evidence="6">
    <name type="scientific">marine sediment metagenome</name>
    <dbReference type="NCBI Taxonomy" id="412755"/>
    <lineage>
        <taxon>unclassified sequences</taxon>
        <taxon>metagenomes</taxon>
        <taxon>ecological metagenomes</taxon>
    </lineage>
</organism>
<dbReference type="PROSITE" id="PS50011">
    <property type="entry name" value="PROTEIN_KINASE_DOM"/>
    <property type="match status" value="1"/>
</dbReference>
<dbReference type="PROSITE" id="PS00107">
    <property type="entry name" value="PROTEIN_KINASE_ATP"/>
    <property type="match status" value="1"/>
</dbReference>
<dbReference type="PANTHER" id="PTHR43289:SF6">
    <property type="entry name" value="SERINE_THREONINE-PROTEIN KINASE NEKL-3"/>
    <property type="match status" value="1"/>
</dbReference>
<keyword evidence="3" id="KW-0418">Kinase</keyword>
<evidence type="ECO:0000313" key="6">
    <source>
        <dbReference type="EMBL" id="GAH12485.1"/>
    </source>
</evidence>
<dbReference type="AlphaFoldDB" id="X1DWC3"/>
<sequence>IIEKLGKGGMGKVYKVHDTKIKEKIALKLIKPEIAKDKKTIERFSNELRLARKIRHKNICQMFDLGEERGTNFITMEFVPGQDLKGLIRQSGQLAVGTTINIAKQICAGLTEAHKSGVIHRDLKPSNIMI</sequence>
<dbReference type="Gene3D" id="1.10.510.10">
    <property type="entry name" value="Transferase(Phosphotransferase) domain 1"/>
    <property type="match status" value="1"/>
</dbReference>
<dbReference type="InterPro" id="IPR008271">
    <property type="entry name" value="Ser/Thr_kinase_AS"/>
</dbReference>
<dbReference type="CDD" id="cd14014">
    <property type="entry name" value="STKc_PknB_like"/>
    <property type="match status" value="1"/>
</dbReference>
<dbReference type="GO" id="GO:0005524">
    <property type="term" value="F:ATP binding"/>
    <property type="evidence" value="ECO:0007669"/>
    <property type="project" value="UniProtKB-KW"/>
</dbReference>
<keyword evidence="1" id="KW-0808">Transferase</keyword>
<dbReference type="InterPro" id="IPR000719">
    <property type="entry name" value="Prot_kinase_dom"/>
</dbReference>
<evidence type="ECO:0000256" key="3">
    <source>
        <dbReference type="ARBA" id="ARBA00022777"/>
    </source>
</evidence>
<protein>
    <recommendedName>
        <fullName evidence="5">Protein kinase domain-containing protein</fullName>
    </recommendedName>
</protein>
<evidence type="ECO:0000256" key="4">
    <source>
        <dbReference type="ARBA" id="ARBA00022840"/>
    </source>
</evidence>
<feature type="non-terminal residue" evidence="6">
    <location>
        <position position="1"/>
    </location>
</feature>
<comment type="caution">
    <text evidence="6">The sequence shown here is derived from an EMBL/GenBank/DDBJ whole genome shotgun (WGS) entry which is preliminary data.</text>
</comment>
<gene>
    <name evidence="6" type="ORF">S01H4_59945</name>
</gene>
<keyword evidence="2" id="KW-0547">Nucleotide-binding</keyword>
<dbReference type="InterPro" id="IPR017441">
    <property type="entry name" value="Protein_kinase_ATP_BS"/>
</dbReference>
<dbReference type="InterPro" id="IPR011009">
    <property type="entry name" value="Kinase-like_dom_sf"/>
</dbReference>
<dbReference type="SMART" id="SM00220">
    <property type="entry name" value="S_TKc"/>
    <property type="match status" value="1"/>
</dbReference>
<reference evidence="6" key="1">
    <citation type="journal article" date="2014" name="Front. Microbiol.">
        <title>High frequency of phylogenetically diverse reductive dehalogenase-homologous genes in deep subseafloor sedimentary metagenomes.</title>
        <authorList>
            <person name="Kawai M."/>
            <person name="Futagami T."/>
            <person name="Toyoda A."/>
            <person name="Takaki Y."/>
            <person name="Nishi S."/>
            <person name="Hori S."/>
            <person name="Arai W."/>
            <person name="Tsubouchi T."/>
            <person name="Morono Y."/>
            <person name="Uchiyama I."/>
            <person name="Ito T."/>
            <person name="Fujiyama A."/>
            <person name="Inagaki F."/>
            <person name="Takami H."/>
        </authorList>
    </citation>
    <scope>NUCLEOTIDE SEQUENCE</scope>
    <source>
        <strain evidence="6">Expedition CK06-06</strain>
    </source>
</reference>
<dbReference type="Pfam" id="PF00069">
    <property type="entry name" value="Pkinase"/>
    <property type="match status" value="1"/>
</dbReference>
<evidence type="ECO:0000259" key="5">
    <source>
        <dbReference type="PROSITE" id="PS50011"/>
    </source>
</evidence>